<dbReference type="PANTHER" id="PTHR23268">
    <property type="entry name" value="T-CELL RECEPTOR BETA CHAIN"/>
    <property type="match status" value="1"/>
</dbReference>
<evidence type="ECO:0000256" key="6">
    <source>
        <dbReference type="SAM" id="Phobius"/>
    </source>
</evidence>
<dbReference type="PANTHER" id="PTHR23268:SF82">
    <property type="entry name" value="NON-FUNCTIONAL T CELL RECEPTOR BETA VARIABLE 23-1-RELATED"/>
    <property type="match status" value="1"/>
</dbReference>
<dbReference type="HOGENOM" id="CLU_077975_9_4_1"/>
<keyword evidence="3" id="KW-0732">Signal</keyword>
<dbReference type="InterPro" id="IPR050413">
    <property type="entry name" value="TCR_beta_variable"/>
</dbReference>
<evidence type="ECO:0000256" key="4">
    <source>
        <dbReference type="ARBA" id="ARBA00022859"/>
    </source>
</evidence>
<dbReference type="FunCoup" id="H2PNT8">
    <property type="interactions" value="206"/>
</dbReference>
<dbReference type="Ensembl" id="ENSPPYT00000021100.2">
    <property type="protein sequence ID" value="ENSPPYP00000020304.2"/>
    <property type="gene ID" value="ENSPPYG00000018098.2"/>
</dbReference>
<dbReference type="InterPro" id="IPR013783">
    <property type="entry name" value="Ig-like_fold"/>
</dbReference>
<name>H2PNT8_PONAB</name>
<dbReference type="Gene3D" id="2.60.40.10">
    <property type="entry name" value="Immunoglobulins"/>
    <property type="match status" value="1"/>
</dbReference>
<proteinExistence type="predicted"/>
<feature type="domain" description="Immunoglobulin V-set" evidence="7">
    <location>
        <begin position="100"/>
        <end position="189"/>
    </location>
</feature>
<dbReference type="SUPFAM" id="SSF48726">
    <property type="entry name" value="Immunoglobulin"/>
    <property type="match status" value="1"/>
</dbReference>
<dbReference type="GO" id="GO:0005886">
    <property type="term" value="C:plasma membrane"/>
    <property type="evidence" value="ECO:0007669"/>
    <property type="project" value="UniProtKB-SubCell"/>
</dbReference>
<dbReference type="eggNOG" id="ENOG502SA48">
    <property type="taxonomic scope" value="Eukaryota"/>
</dbReference>
<feature type="transmembrane region" description="Helical" evidence="6">
    <location>
        <begin position="65"/>
        <end position="88"/>
    </location>
</feature>
<evidence type="ECO:0000313" key="8">
    <source>
        <dbReference type="Ensembl" id="ENSPPYP00000020304.2"/>
    </source>
</evidence>
<keyword evidence="5 6" id="KW-0472">Membrane</keyword>
<evidence type="ECO:0000256" key="1">
    <source>
        <dbReference type="ARBA" id="ARBA00004236"/>
    </source>
</evidence>
<reference evidence="8 9" key="1">
    <citation type="submission" date="2008-02" db="EMBL/GenBank/DDBJ databases">
        <title>A 6x draft sequence assembly of the Pongo pygmaeus abelii genome.</title>
        <authorList>
            <person name="Wilson R.K."/>
            <person name="Mardis E."/>
        </authorList>
    </citation>
    <scope>NUCLEOTIDE SEQUENCE [LARGE SCALE GENOMIC DNA]</scope>
</reference>
<evidence type="ECO:0000256" key="2">
    <source>
        <dbReference type="ARBA" id="ARBA00022475"/>
    </source>
</evidence>
<dbReference type="InterPro" id="IPR013106">
    <property type="entry name" value="Ig_V-set"/>
</dbReference>
<sequence length="217" mass="24396">MIISLWRDHVTRRYRRDEKASSLCNVNAITGTRLLGCAALCLLARCALSTKEKSLSWTCQPPDPSFVLFCFVLFVKLFPGLFLQHLFLSLTGSFHARVTQTPGHLVKGKGQKTKMDCTPEKGHTFVYWYQQNQNKEFMLLISFQNKQVLQETEMHKKRFSSQCPKNTPCSLATLSSEPGDTALYLCASSQSTALKCQFLLAHKRVTDPAQEAGDVLG</sequence>
<dbReference type="InterPro" id="IPR036179">
    <property type="entry name" value="Ig-like_dom_sf"/>
</dbReference>
<dbReference type="AlphaFoldDB" id="H2PNT8"/>
<evidence type="ECO:0000259" key="7">
    <source>
        <dbReference type="Pfam" id="PF07686"/>
    </source>
</evidence>
<evidence type="ECO:0000313" key="9">
    <source>
        <dbReference type="Proteomes" id="UP000001595"/>
    </source>
</evidence>
<keyword evidence="6" id="KW-1133">Transmembrane helix</keyword>
<reference evidence="8" key="3">
    <citation type="submission" date="2025-09" db="UniProtKB">
        <authorList>
            <consortium name="Ensembl"/>
        </authorList>
    </citation>
    <scope>IDENTIFICATION</scope>
</reference>
<dbReference type="Proteomes" id="UP000001595">
    <property type="component" value="Chromosome 7"/>
</dbReference>
<reference evidence="8" key="2">
    <citation type="submission" date="2025-08" db="UniProtKB">
        <authorList>
            <consortium name="Ensembl"/>
        </authorList>
    </citation>
    <scope>IDENTIFICATION</scope>
</reference>
<keyword evidence="2" id="KW-1003">Cell membrane</keyword>
<comment type="subcellular location">
    <subcellularLocation>
        <location evidence="1">Cell membrane</location>
    </subcellularLocation>
</comment>
<keyword evidence="6" id="KW-0812">Transmembrane</keyword>
<keyword evidence="4" id="KW-0391">Immunity</keyword>
<evidence type="ECO:0000256" key="5">
    <source>
        <dbReference type="ARBA" id="ARBA00023136"/>
    </source>
</evidence>
<dbReference type="GO" id="GO:0002376">
    <property type="term" value="P:immune system process"/>
    <property type="evidence" value="ECO:0007669"/>
    <property type="project" value="UniProtKB-KW"/>
</dbReference>
<accession>H2PNT8</accession>
<protein>
    <recommendedName>
        <fullName evidence="7">Immunoglobulin V-set domain-containing protein</fullName>
    </recommendedName>
</protein>
<evidence type="ECO:0000256" key="3">
    <source>
        <dbReference type="ARBA" id="ARBA00022729"/>
    </source>
</evidence>
<keyword evidence="9" id="KW-1185">Reference proteome</keyword>
<dbReference type="GeneTree" id="ENSGT00940000155819"/>
<dbReference type="Pfam" id="PF07686">
    <property type="entry name" value="V-set"/>
    <property type="match status" value="1"/>
</dbReference>
<dbReference type="GO" id="GO:0007166">
    <property type="term" value="P:cell surface receptor signaling pathway"/>
    <property type="evidence" value="ECO:0007669"/>
    <property type="project" value="TreeGrafter"/>
</dbReference>
<organism evidence="8 9">
    <name type="scientific">Pongo abelii</name>
    <name type="common">Sumatran orangutan</name>
    <name type="synonym">Pongo pygmaeus abelii</name>
    <dbReference type="NCBI Taxonomy" id="9601"/>
    <lineage>
        <taxon>Eukaryota</taxon>
        <taxon>Metazoa</taxon>
        <taxon>Chordata</taxon>
        <taxon>Craniata</taxon>
        <taxon>Vertebrata</taxon>
        <taxon>Euteleostomi</taxon>
        <taxon>Mammalia</taxon>
        <taxon>Eutheria</taxon>
        <taxon>Euarchontoglires</taxon>
        <taxon>Primates</taxon>
        <taxon>Haplorrhini</taxon>
        <taxon>Catarrhini</taxon>
        <taxon>Hominidae</taxon>
        <taxon>Pongo</taxon>
    </lineage>
</organism>
<dbReference type="InParanoid" id="H2PNT8"/>